<dbReference type="Proteomes" id="UP001140817">
    <property type="component" value="Unassembled WGS sequence"/>
</dbReference>
<gene>
    <name evidence="1" type="ORF">NSA58_04790</name>
</gene>
<accession>A0A9X2M9J1</accession>
<evidence type="ECO:0000313" key="2">
    <source>
        <dbReference type="Proteomes" id="UP001140817"/>
    </source>
</evidence>
<dbReference type="RefSeq" id="WP_257560198.1">
    <property type="nucleotide sequence ID" value="NZ_JANKBY010000035.1"/>
</dbReference>
<organism evidence="1 2">
    <name type="scientific">Terrisporobacter muris</name>
    <dbReference type="NCBI Taxonomy" id="2963284"/>
    <lineage>
        <taxon>Bacteria</taxon>
        <taxon>Bacillati</taxon>
        <taxon>Bacillota</taxon>
        <taxon>Clostridia</taxon>
        <taxon>Peptostreptococcales</taxon>
        <taxon>Peptostreptococcaceae</taxon>
        <taxon>Terrisporobacter</taxon>
    </lineage>
</organism>
<sequence length="70" mass="8442">MNYEMMNMLAMNEQEDEQQEFDCWLDKAQRREELINKIDLDEINMIATYWKPTEAVRCLSNILTAIVRIK</sequence>
<proteinExistence type="predicted"/>
<comment type="caution">
    <text evidence="1">The sequence shown here is derived from an EMBL/GenBank/DDBJ whole genome shotgun (WGS) entry which is preliminary data.</text>
</comment>
<name>A0A9X2M9J1_9FIRM</name>
<keyword evidence="2" id="KW-1185">Reference proteome</keyword>
<evidence type="ECO:0000313" key="1">
    <source>
        <dbReference type="EMBL" id="MCR1822098.1"/>
    </source>
</evidence>
<dbReference type="AlphaFoldDB" id="A0A9X2M9J1"/>
<protein>
    <submittedName>
        <fullName evidence="1">Uncharacterized protein</fullName>
    </submittedName>
</protein>
<reference evidence="1" key="1">
    <citation type="submission" date="2022-07" db="EMBL/GenBank/DDBJ databases">
        <title>Enhanced cultured diversity of the mouse gut microbiota enables custom-made synthetic communities.</title>
        <authorList>
            <person name="Afrizal A."/>
        </authorList>
    </citation>
    <scope>NUCLEOTIDE SEQUENCE</scope>
    <source>
        <strain evidence="1">DSM 29186</strain>
    </source>
</reference>
<dbReference type="EMBL" id="JANKBY010000035">
    <property type="protein sequence ID" value="MCR1822098.1"/>
    <property type="molecule type" value="Genomic_DNA"/>
</dbReference>